<sequence>MNTEEKGKRILRNLNILPGNYFRFFSDRRSHYGSIKYEALALVEVRSKVVSKRCYLGIRERYYLSANLRLFVWQLTSSFWQLVSSAYNEVKISSGVSLPRVSSQP</sequence>
<evidence type="ECO:0000313" key="2">
    <source>
        <dbReference type="Proteomes" id="UP000887013"/>
    </source>
</evidence>
<dbReference type="EMBL" id="BMAW01021202">
    <property type="protein sequence ID" value="GFT71853.1"/>
    <property type="molecule type" value="Genomic_DNA"/>
</dbReference>
<proteinExistence type="predicted"/>
<reference evidence="1" key="1">
    <citation type="submission" date="2020-08" db="EMBL/GenBank/DDBJ databases">
        <title>Multicomponent nature underlies the extraordinary mechanical properties of spider dragline silk.</title>
        <authorList>
            <person name="Kono N."/>
            <person name="Nakamura H."/>
            <person name="Mori M."/>
            <person name="Yoshida Y."/>
            <person name="Ohtoshi R."/>
            <person name="Malay A.D."/>
            <person name="Moran D.A.P."/>
            <person name="Tomita M."/>
            <person name="Numata K."/>
            <person name="Arakawa K."/>
        </authorList>
    </citation>
    <scope>NUCLEOTIDE SEQUENCE</scope>
</reference>
<dbReference type="Proteomes" id="UP000887013">
    <property type="component" value="Unassembled WGS sequence"/>
</dbReference>
<name>A0A8X6PKX4_NEPPI</name>
<evidence type="ECO:0000313" key="1">
    <source>
        <dbReference type="EMBL" id="GFT71853.1"/>
    </source>
</evidence>
<dbReference type="AlphaFoldDB" id="A0A8X6PKX4"/>
<accession>A0A8X6PKX4</accession>
<gene>
    <name evidence="1" type="ORF">NPIL_679721</name>
</gene>
<protein>
    <submittedName>
        <fullName evidence="1">Uncharacterized protein</fullName>
    </submittedName>
</protein>
<keyword evidence="2" id="KW-1185">Reference proteome</keyword>
<comment type="caution">
    <text evidence="1">The sequence shown here is derived from an EMBL/GenBank/DDBJ whole genome shotgun (WGS) entry which is preliminary data.</text>
</comment>
<organism evidence="1 2">
    <name type="scientific">Nephila pilipes</name>
    <name type="common">Giant wood spider</name>
    <name type="synonym">Nephila maculata</name>
    <dbReference type="NCBI Taxonomy" id="299642"/>
    <lineage>
        <taxon>Eukaryota</taxon>
        <taxon>Metazoa</taxon>
        <taxon>Ecdysozoa</taxon>
        <taxon>Arthropoda</taxon>
        <taxon>Chelicerata</taxon>
        <taxon>Arachnida</taxon>
        <taxon>Araneae</taxon>
        <taxon>Araneomorphae</taxon>
        <taxon>Entelegynae</taxon>
        <taxon>Araneoidea</taxon>
        <taxon>Nephilidae</taxon>
        <taxon>Nephila</taxon>
    </lineage>
</organism>